<evidence type="ECO:0000259" key="4">
    <source>
        <dbReference type="PROSITE" id="PS51077"/>
    </source>
</evidence>
<evidence type="ECO:0000313" key="7">
    <source>
        <dbReference type="Proteomes" id="UP001185069"/>
    </source>
</evidence>
<dbReference type="SUPFAM" id="SSF55781">
    <property type="entry name" value="GAF domain-like"/>
    <property type="match status" value="1"/>
</dbReference>
<feature type="domain" description="HTH iclR-type" evidence="4">
    <location>
        <begin position="6"/>
        <end position="65"/>
    </location>
</feature>
<keyword evidence="3" id="KW-0804">Transcription</keyword>
<dbReference type="InterPro" id="IPR050707">
    <property type="entry name" value="HTH_MetabolicPath_Reg"/>
</dbReference>
<dbReference type="SMART" id="SM00346">
    <property type="entry name" value="HTH_ICLR"/>
    <property type="match status" value="1"/>
</dbReference>
<keyword evidence="2" id="KW-0238">DNA-binding</keyword>
<evidence type="ECO:0000256" key="2">
    <source>
        <dbReference type="ARBA" id="ARBA00023125"/>
    </source>
</evidence>
<evidence type="ECO:0000256" key="1">
    <source>
        <dbReference type="ARBA" id="ARBA00023015"/>
    </source>
</evidence>
<evidence type="ECO:0000313" key="6">
    <source>
        <dbReference type="EMBL" id="MDR6268642.1"/>
    </source>
</evidence>
<dbReference type="EMBL" id="JAVDQF010000001">
    <property type="protein sequence ID" value="MDR6268642.1"/>
    <property type="molecule type" value="Genomic_DNA"/>
</dbReference>
<keyword evidence="6" id="KW-0456">Lyase</keyword>
<sequence length="227" mass="23309">MADPSTRTVERALNLLAAVCDAGSLSLAESARETGLSASTALRLLRTMETEGFVRKDDDGYRPGMRLVQLGAQALANESLVSLAEASMTRLVAATGESTYLNVRSDQGSDHGIYIAVREGTHSVRHSSWVGRSIPLDGTAAGAVLRGELGPAGYVVVNDGVEADVTAVAAPITVGGRTVGALSVVAPSYRMSPAEAERIGALVVAEAKSVLHAPPSADLRPGTAASS</sequence>
<dbReference type="InterPro" id="IPR005471">
    <property type="entry name" value="Tscrpt_reg_IclR_N"/>
</dbReference>
<dbReference type="InterPro" id="IPR014757">
    <property type="entry name" value="Tscrpt_reg_IclR_C"/>
</dbReference>
<evidence type="ECO:0000256" key="3">
    <source>
        <dbReference type="ARBA" id="ARBA00023163"/>
    </source>
</evidence>
<feature type="domain" description="IclR-ED" evidence="5">
    <location>
        <begin position="66"/>
        <end position="227"/>
    </location>
</feature>
<dbReference type="InterPro" id="IPR029016">
    <property type="entry name" value="GAF-like_dom_sf"/>
</dbReference>
<dbReference type="Gene3D" id="1.10.10.10">
    <property type="entry name" value="Winged helix-like DNA-binding domain superfamily/Winged helix DNA-binding domain"/>
    <property type="match status" value="1"/>
</dbReference>
<dbReference type="InterPro" id="IPR036390">
    <property type="entry name" value="WH_DNA-bd_sf"/>
</dbReference>
<organism evidence="6 7">
    <name type="scientific">Arthrobacter russicus</name>
    <dbReference type="NCBI Taxonomy" id="172040"/>
    <lineage>
        <taxon>Bacteria</taxon>
        <taxon>Bacillati</taxon>
        <taxon>Actinomycetota</taxon>
        <taxon>Actinomycetes</taxon>
        <taxon>Micrococcales</taxon>
        <taxon>Micrococcaceae</taxon>
        <taxon>Arthrobacter</taxon>
    </lineage>
</organism>
<keyword evidence="1" id="KW-0805">Transcription regulation</keyword>
<comment type="caution">
    <text evidence="6">The sequence shown here is derived from an EMBL/GenBank/DDBJ whole genome shotgun (WGS) entry which is preliminary data.</text>
</comment>
<dbReference type="PANTHER" id="PTHR30136">
    <property type="entry name" value="HELIX-TURN-HELIX TRANSCRIPTIONAL REGULATOR, ICLR FAMILY"/>
    <property type="match status" value="1"/>
</dbReference>
<keyword evidence="7" id="KW-1185">Reference proteome</keyword>
<dbReference type="PROSITE" id="PS51078">
    <property type="entry name" value="ICLR_ED"/>
    <property type="match status" value="1"/>
</dbReference>
<dbReference type="Proteomes" id="UP001185069">
    <property type="component" value="Unassembled WGS sequence"/>
</dbReference>
<dbReference type="Pfam" id="PF01614">
    <property type="entry name" value="IclR_C"/>
    <property type="match status" value="1"/>
</dbReference>
<dbReference type="Pfam" id="PF09339">
    <property type="entry name" value="HTH_IclR"/>
    <property type="match status" value="1"/>
</dbReference>
<name>A0ABU1J882_9MICC</name>
<gene>
    <name evidence="6" type="ORF">JOE69_000880</name>
</gene>
<dbReference type="PROSITE" id="PS51077">
    <property type="entry name" value="HTH_ICLR"/>
    <property type="match status" value="1"/>
</dbReference>
<accession>A0ABU1J882</accession>
<reference evidence="6 7" key="1">
    <citation type="submission" date="2023-07" db="EMBL/GenBank/DDBJ databases">
        <title>Sequencing the genomes of 1000 actinobacteria strains.</title>
        <authorList>
            <person name="Klenk H.-P."/>
        </authorList>
    </citation>
    <scope>NUCLEOTIDE SEQUENCE [LARGE SCALE GENOMIC DNA]</scope>
    <source>
        <strain evidence="6 7">DSM 14555</strain>
    </source>
</reference>
<dbReference type="PANTHER" id="PTHR30136:SF24">
    <property type="entry name" value="HTH-TYPE TRANSCRIPTIONAL REPRESSOR ALLR"/>
    <property type="match status" value="1"/>
</dbReference>
<dbReference type="Gene3D" id="3.30.450.40">
    <property type="match status" value="2"/>
</dbReference>
<dbReference type="InterPro" id="IPR036388">
    <property type="entry name" value="WH-like_DNA-bd_sf"/>
</dbReference>
<dbReference type="SUPFAM" id="SSF46785">
    <property type="entry name" value="Winged helix' DNA-binding domain"/>
    <property type="match status" value="1"/>
</dbReference>
<dbReference type="RefSeq" id="WP_309796412.1">
    <property type="nucleotide sequence ID" value="NZ_BAAAHY010000006.1"/>
</dbReference>
<dbReference type="GO" id="GO:0016153">
    <property type="term" value="F:urocanate hydratase activity"/>
    <property type="evidence" value="ECO:0007669"/>
    <property type="project" value="UniProtKB-EC"/>
</dbReference>
<proteinExistence type="predicted"/>
<evidence type="ECO:0000259" key="5">
    <source>
        <dbReference type="PROSITE" id="PS51078"/>
    </source>
</evidence>
<protein>
    <submittedName>
        <fullName evidence="6">Urocanate hydratase</fullName>
        <ecNumber evidence="6">4.2.1.49</ecNumber>
    </submittedName>
</protein>
<dbReference type="EC" id="4.2.1.49" evidence="6"/>